<sequence length="195" mass="22395">MLATFIPHLAFKYALSIMERNTFMKLAEELLLTLEAIERLVIDTVSSKEMRASNESLIFSSSHSRKLPGELLLTSEAVQRPVVDTVSSKEMRASNESLIFSSSPSHVRTKSPFCYSQSTPSLFRDYVFENILSKAHLMECGSTFGKKRRQTSLFEEASLFKSCLSIFLDKYLILQCINELRCEMVKVWLGLRFWR</sequence>
<protein>
    <recommendedName>
        <fullName evidence="3">Maturase K</fullName>
    </recommendedName>
</protein>
<gene>
    <name evidence="1" type="ORF">CEXT_195831</name>
</gene>
<proteinExistence type="predicted"/>
<name>A0AAV4X9C2_CAEEX</name>
<reference evidence="1 2" key="1">
    <citation type="submission" date="2021-06" db="EMBL/GenBank/DDBJ databases">
        <title>Caerostris extrusa draft genome.</title>
        <authorList>
            <person name="Kono N."/>
            <person name="Arakawa K."/>
        </authorList>
    </citation>
    <scope>NUCLEOTIDE SEQUENCE [LARGE SCALE GENOMIC DNA]</scope>
</reference>
<keyword evidence="2" id="KW-1185">Reference proteome</keyword>
<dbReference type="EMBL" id="BPLR01000062">
    <property type="protein sequence ID" value="GIY91866.1"/>
    <property type="molecule type" value="Genomic_DNA"/>
</dbReference>
<accession>A0AAV4X9C2</accession>
<evidence type="ECO:0008006" key="3">
    <source>
        <dbReference type="Google" id="ProtNLM"/>
    </source>
</evidence>
<evidence type="ECO:0000313" key="2">
    <source>
        <dbReference type="Proteomes" id="UP001054945"/>
    </source>
</evidence>
<dbReference type="Proteomes" id="UP001054945">
    <property type="component" value="Unassembled WGS sequence"/>
</dbReference>
<dbReference type="AlphaFoldDB" id="A0AAV4X9C2"/>
<organism evidence="1 2">
    <name type="scientific">Caerostris extrusa</name>
    <name type="common">Bark spider</name>
    <name type="synonym">Caerostris bankana</name>
    <dbReference type="NCBI Taxonomy" id="172846"/>
    <lineage>
        <taxon>Eukaryota</taxon>
        <taxon>Metazoa</taxon>
        <taxon>Ecdysozoa</taxon>
        <taxon>Arthropoda</taxon>
        <taxon>Chelicerata</taxon>
        <taxon>Arachnida</taxon>
        <taxon>Araneae</taxon>
        <taxon>Araneomorphae</taxon>
        <taxon>Entelegynae</taxon>
        <taxon>Araneoidea</taxon>
        <taxon>Araneidae</taxon>
        <taxon>Caerostris</taxon>
    </lineage>
</organism>
<evidence type="ECO:0000313" key="1">
    <source>
        <dbReference type="EMBL" id="GIY91866.1"/>
    </source>
</evidence>
<comment type="caution">
    <text evidence="1">The sequence shown here is derived from an EMBL/GenBank/DDBJ whole genome shotgun (WGS) entry which is preliminary data.</text>
</comment>